<feature type="compositionally biased region" description="Low complexity" evidence="1">
    <location>
        <begin position="37"/>
        <end position="48"/>
    </location>
</feature>
<name>A0A6J7IYD5_9ZZZZ</name>
<organism evidence="2">
    <name type="scientific">freshwater metagenome</name>
    <dbReference type="NCBI Taxonomy" id="449393"/>
    <lineage>
        <taxon>unclassified sequences</taxon>
        <taxon>metagenomes</taxon>
        <taxon>ecological metagenomes</taxon>
    </lineage>
</organism>
<evidence type="ECO:0000313" key="2">
    <source>
        <dbReference type="EMBL" id="CAB4935760.1"/>
    </source>
</evidence>
<proteinExistence type="predicted"/>
<feature type="region of interest" description="Disordered" evidence="1">
    <location>
        <begin position="15"/>
        <end position="64"/>
    </location>
</feature>
<evidence type="ECO:0000256" key="1">
    <source>
        <dbReference type="SAM" id="MobiDB-lite"/>
    </source>
</evidence>
<dbReference type="AlphaFoldDB" id="A0A6J7IYD5"/>
<reference evidence="2" key="1">
    <citation type="submission" date="2020-05" db="EMBL/GenBank/DDBJ databases">
        <authorList>
            <person name="Chiriac C."/>
            <person name="Salcher M."/>
            <person name="Ghai R."/>
            <person name="Kavagutti S V."/>
        </authorList>
    </citation>
    <scope>NUCLEOTIDE SEQUENCE</scope>
</reference>
<protein>
    <submittedName>
        <fullName evidence="2">Unannotated protein</fullName>
    </submittedName>
</protein>
<gene>
    <name evidence="2" type="ORF">UFOPK3564_02636</name>
</gene>
<dbReference type="EMBL" id="CAFBMK010000198">
    <property type="protein sequence ID" value="CAB4935760.1"/>
    <property type="molecule type" value="Genomic_DNA"/>
</dbReference>
<sequence length="92" mass="9549">MIAWVHAYSEAKPTVPMRTPATAPKRTGLRQDPRIASSSTISTSTTKSGMPGAVTSSGPPIASDMKTCIGAQIASARSADPRPPQIRARTSA</sequence>
<accession>A0A6J7IYD5</accession>